<dbReference type="EMBL" id="JAFCXS010000005">
    <property type="protein sequence ID" value="MBM0747671.1"/>
    <property type="molecule type" value="Genomic_DNA"/>
</dbReference>
<keyword evidence="2" id="KW-1185">Reference proteome</keyword>
<dbReference type="GeneID" id="84693287"/>
<protein>
    <submittedName>
        <fullName evidence="1">Uncharacterized protein</fullName>
    </submittedName>
</protein>
<name>A0ABS1Z5G6_9GAMM</name>
<gene>
    <name evidence="1" type="ORF">JJB79_09600</name>
</gene>
<comment type="caution">
    <text evidence="1">The sequence shown here is derived from an EMBL/GenBank/DDBJ whole genome shotgun (WGS) entry which is preliminary data.</text>
</comment>
<evidence type="ECO:0000313" key="2">
    <source>
        <dbReference type="Proteomes" id="UP000809137"/>
    </source>
</evidence>
<dbReference type="RefSeq" id="WP_040113697.1">
    <property type="nucleotide sequence ID" value="NZ_CP083450.1"/>
</dbReference>
<reference evidence="1 2" key="1">
    <citation type="submission" date="2021-01" db="EMBL/GenBank/DDBJ databases">
        <title>Complete genome sequence of Pantoea eucrina OB49, a heavy metal tolerant bacterium with PGPR potential isolated from wheat in Algeria.</title>
        <authorList>
            <person name="Lekired A."/>
            <person name="Ouzari I.H."/>
        </authorList>
    </citation>
    <scope>NUCLEOTIDE SEQUENCE [LARGE SCALE GENOMIC DNA]</scope>
    <source>
        <strain evidence="1 2">OB49</strain>
    </source>
</reference>
<proteinExistence type="predicted"/>
<sequence>MNAISLQNRYHAVNNNTAALWAENAGIRKVREENYYDPTRLALATGIRPSVTADISRLIAKLTQLTAGDRLADTLPACGLHFTFLPLTLPLYHADEPLPAKVDQLMAIWREFAAEKVVITHLRLVALPDQLLLAGIPAHPALALREQFCAKVLDSQWKNEILMRHAGRALPAPFWHSTLLRYGAAFLPEPVRAFFFKHQAATFGDVAGELTLVKTNYNWTECYPLK</sequence>
<dbReference type="Proteomes" id="UP000809137">
    <property type="component" value="Unassembled WGS sequence"/>
</dbReference>
<accession>A0ABS1Z5G6</accession>
<evidence type="ECO:0000313" key="1">
    <source>
        <dbReference type="EMBL" id="MBM0747671.1"/>
    </source>
</evidence>
<organism evidence="1 2">
    <name type="scientific">Pantoea eucrina</name>
    <dbReference type="NCBI Taxonomy" id="472693"/>
    <lineage>
        <taxon>Bacteria</taxon>
        <taxon>Pseudomonadati</taxon>
        <taxon>Pseudomonadota</taxon>
        <taxon>Gammaproteobacteria</taxon>
        <taxon>Enterobacterales</taxon>
        <taxon>Erwiniaceae</taxon>
        <taxon>Pantoea</taxon>
    </lineage>
</organism>